<dbReference type="PANTHER" id="PTHR12855:SF10">
    <property type="entry name" value="DNA METHYLTRANSFERASE 1-ASSOCIATED PROTEIN 1"/>
    <property type="match status" value="1"/>
</dbReference>
<keyword evidence="4" id="KW-0804">Transcription</keyword>
<dbReference type="Gene3D" id="1.10.10.60">
    <property type="entry name" value="Homeodomain-like"/>
    <property type="match status" value="1"/>
</dbReference>
<dbReference type="GO" id="GO:0005694">
    <property type="term" value="C:chromosome"/>
    <property type="evidence" value="ECO:0007669"/>
    <property type="project" value="UniProtKB-ARBA"/>
</dbReference>
<keyword evidence="9" id="KW-1185">Reference proteome</keyword>
<proteinExistence type="predicted"/>
<evidence type="ECO:0000313" key="9">
    <source>
        <dbReference type="Proteomes" id="UP001605036"/>
    </source>
</evidence>
<dbReference type="GO" id="GO:0005634">
    <property type="term" value="C:nucleus"/>
    <property type="evidence" value="ECO:0007669"/>
    <property type="project" value="UniProtKB-SubCell"/>
</dbReference>
<accession>A0ABD1Y6U3</accession>
<comment type="subcellular location">
    <subcellularLocation>
        <location evidence="1">Nucleus</location>
    </subcellularLocation>
</comment>
<evidence type="ECO:0000313" key="8">
    <source>
        <dbReference type="EMBL" id="KAL2622134.1"/>
    </source>
</evidence>
<evidence type="ECO:0000259" key="7">
    <source>
        <dbReference type="SMART" id="SM00717"/>
    </source>
</evidence>
<dbReference type="SMART" id="SM00717">
    <property type="entry name" value="SANT"/>
    <property type="match status" value="1"/>
</dbReference>
<dbReference type="InterPro" id="IPR027109">
    <property type="entry name" value="Swc4/Dmap1"/>
</dbReference>
<dbReference type="InterPro" id="IPR001005">
    <property type="entry name" value="SANT/Myb"/>
</dbReference>
<comment type="caution">
    <text evidence="8">The sequence shown here is derived from an EMBL/GenBank/DDBJ whole genome shotgun (WGS) entry which is preliminary data.</text>
</comment>
<dbReference type="GO" id="GO:0006325">
    <property type="term" value="P:chromatin organization"/>
    <property type="evidence" value="ECO:0007669"/>
    <property type="project" value="UniProtKB-KW"/>
</dbReference>
<evidence type="ECO:0000256" key="4">
    <source>
        <dbReference type="ARBA" id="ARBA00023163"/>
    </source>
</evidence>
<keyword evidence="3" id="KW-0805">Transcription regulation</keyword>
<reference evidence="8 9" key="1">
    <citation type="submission" date="2024-09" db="EMBL/GenBank/DDBJ databases">
        <title>Chromosome-scale assembly of Riccia fluitans.</title>
        <authorList>
            <person name="Paukszto L."/>
            <person name="Sawicki J."/>
            <person name="Karawczyk K."/>
            <person name="Piernik-Szablinska J."/>
            <person name="Szczecinska M."/>
            <person name="Mazdziarz M."/>
        </authorList>
    </citation>
    <scope>NUCLEOTIDE SEQUENCE [LARGE SCALE GENOMIC DNA]</scope>
    <source>
        <strain evidence="8">Rf_01</strain>
        <tissue evidence="8">Aerial parts of the thallus</tissue>
    </source>
</reference>
<protein>
    <recommendedName>
        <fullName evidence="7">Myb-like domain-containing protein</fullName>
    </recommendedName>
</protein>
<evidence type="ECO:0000256" key="5">
    <source>
        <dbReference type="ARBA" id="ARBA00023242"/>
    </source>
</evidence>
<keyword evidence="2" id="KW-0156">Chromatin regulator</keyword>
<feature type="compositionally biased region" description="Polar residues" evidence="6">
    <location>
        <begin position="253"/>
        <end position="267"/>
    </location>
</feature>
<sequence length="475" mass="52655">MADAKDILGLPKVAVGSGVDKRRSTKEVQKKPDGVSREVYALIGGVPPLMPALDPSNLKKKKPANSCTKVAWKWRAFTSSARSDSLQLSHWERVVDNVEPTGDYAFAKYNKAVDIVRYTDEEYAKYLNNTSWSKEETDQLLDFCEQFDLRFIIIADRMPTSRTVEELKERYYSVARAVLLSRAGSAEDIAGHPLVKDTYSVQYETERKKALGVLLSQSRQKEREDAEILAEAKRITDARLATKMAEEAEFLSKSASGTAASNEATNKSPATPARPPSPPQTGQAGPSIVITPSAPAVSGSKTGTSPAAFGPRPPRVYLRSGHLAQVVQVCATQAGVRATKRVEQLLEEYGCRPKVKCPTKRVCEEHLELRKELLSLLQLEKQLTWKENELSVLRENPYADVSTPSTPKRAHRVSDHERVLTRATAVGAEADLFSGERVNKRDHKRKAPARNVCTRAIVWSIVMLLVHHELGQPFA</sequence>
<feature type="domain" description="Myb-like" evidence="7">
    <location>
        <begin position="128"/>
        <end position="177"/>
    </location>
</feature>
<dbReference type="EMBL" id="JBHFFA010000006">
    <property type="protein sequence ID" value="KAL2622134.1"/>
    <property type="molecule type" value="Genomic_DNA"/>
</dbReference>
<organism evidence="8 9">
    <name type="scientific">Riccia fluitans</name>
    <dbReference type="NCBI Taxonomy" id="41844"/>
    <lineage>
        <taxon>Eukaryota</taxon>
        <taxon>Viridiplantae</taxon>
        <taxon>Streptophyta</taxon>
        <taxon>Embryophyta</taxon>
        <taxon>Marchantiophyta</taxon>
        <taxon>Marchantiopsida</taxon>
        <taxon>Marchantiidae</taxon>
        <taxon>Marchantiales</taxon>
        <taxon>Ricciaceae</taxon>
        <taxon>Riccia</taxon>
    </lineage>
</organism>
<feature type="region of interest" description="Disordered" evidence="6">
    <location>
        <begin position="251"/>
        <end position="313"/>
    </location>
</feature>
<gene>
    <name evidence="8" type="ORF">R1flu_002339</name>
</gene>
<dbReference type="Pfam" id="PF16282">
    <property type="entry name" value="SANT_DAMP1_like"/>
    <property type="match status" value="1"/>
</dbReference>
<name>A0ABD1Y6U3_9MARC</name>
<dbReference type="SUPFAM" id="SSF46689">
    <property type="entry name" value="Homeodomain-like"/>
    <property type="match status" value="1"/>
</dbReference>
<evidence type="ECO:0000256" key="6">
    <source>
        <dbReference type="SAM" id="MobiDB-lite"/>
    </source>
</evidence>
<dbReference type="AlphaFoldDB" id="A0ABD1Y6U3"/>
<evidence type="ECO:0000256" key="2">
    <source>
        <dbReference type="ARBA" id="ARBA00022853"/>
    </source>
</evidence>
<evidence type="ECO:0000256" key="3">
    <source>
        <dbReference type="ARBA" id="ARBA00023015"/>
    </source>
</evidence>
<dbReference type="FunFam" id="1.10.10.60:FF:000087">
    <property type="entry name" value="DNA methyltransferase 1-associated protein 1"/>
    <property type="match status" value="1"/>
</dbReference>
<dbReference type="Proteomes" id="UP001605036">
    <property type="component" value="Unassembled WGS sequence"/>
</dbReference>
<evidence type="ECO:0000256" key="1">
    <source>
        <dbReference type="ARBA" id="ARBA00004123"/>
    </source>
</evidence>
<keyword evidence="5" id="KW-0539">Nucleus</keyword>
<dbReference type="InterPro" id="IPR032563">
    <property type="entry name" value="DAMP1_SANT-like"/>
</dbReference>
<dbReference type="InterPro" id="IPR009057">
    <property type="entry name" value="Homeodomain-like_sf"/>
</dbReference>
<dbReference type="PANTHER" id="PTHR12855">
    <property type="entry name" value="DNA METHYLTRANSFERASE 1-ASSOCIATED PROTEIN 1 FAMILY MEMBER"/>
    <property type="match status" value="1"/>
</dbReference>